<name>A0A1I4V3J9_9BURK</name>
<evidence type="ECO:0000313" key="3">
    <source>
        <dbReference type="Proteomes" id="UP000199470"/>
    </source>
</evidence>
<dbReference type="Pfam" id="PF19054">
    <property type="entry name" value="DUF5753"/>
    <property type="match status" value="1"/>
</dbReference>
<gene>
    <name evidence="2" type="ORF">SAMN02982985_05912</name>
</gene>
<dbReference type="AlphaFoldDB" id="A0A1I4V3J9"/>
<evidence type="ECO:0000259" key="1">
    <source>
        <dbReference type="Pfam" id="PF19054"/>
    </source>
</evidence>
<dbReference type="STRING" id="758825.SAMN02982985_05912"/>
<proteinExistence type="predicted"/>
<accession>A0A1I4V3J9</accession>
<reference evidence="2 3" key="1">
    <citation type="submission" date="2016-10" db="EMBL/GenBank/DDBJ databases">
        <authorList>
            <person name="de Groot N.N."/>
        </authorList>
    </citation>
    <scope>NUCLEOTIDE SEQUENCE [LARGE SCALE GENOMIC DNA]</scope>
    <source>
        <strain evidence="2 3">ATCC 43154</strain>
    </source>
</reference>
<protein>
    <recommendedName>
        <fullName evidence="1">DUF5753 domain-containing protein</fullName>
    </recommendedName>
</protein>
<dbReference type="EMBL" id="FOTW01000067">
    <property type="protein sequence ID" value="SFM95766.1"/>
    <property type="molecule type" value="Genomic_DNA"/>
</dbReference>
<sequence length="218" mass="23927">MDLARDTDGSHWVATSLPEQQRQITALLEIERDATAVTDVSGMLIPGLLQTGDYARAIMTAGGIPDTDVETRVAVRLGRRDVITRTTRPACLSAFVDESALYRMIGGHDVMREQLRWLLHVADWPTVDLRVVPMRASWHPGLEGAFVIVERGQEDAPVVQLETRRSALFLHEPADVAAYQEAAARVKEVAMSPDATSELIADLINRMDAQDDGTARAG</sequence>
<evidence type="ECO:0000313" key="2">
    <source>
        <dbReference type="EMBL" id="SFM95766.1"/>
    </source>
</evidence>
<organism evidence="2 3">
    <name type="scientific">Rugamonas rubra</name>
    <dbReference type="NCBI Taxonomy" id="758825"/>
    <lineage>
        <taxon>Bacteria</taxon>
        <taxon>Pseudomonadati</taxon>
        <taxon>Pseudomonadota</taxon>
        <taxon>Betaproteobacteria</taxon>
        <taxon>Burkholderiales</taxon>
        <taxon>Oxalobacteraceae</taxon>
        <taxon>Telluria group</taxon>
        <taxon>Rugamonas</taxon>
    </lineage>
</organism>
<feature type="domain" description="DUF5753" evidence="1">
    <location>
        <begin position="26"/>
        <end position="201"/>
    </location>
</feature>
<dbReference type="InterPro" id="IPR043917">
    <property type="entry name" value="DUF5753"/>
</dbReference>
<dbReference type="Proteomes" id="UP000199470">
    <property type="component" value="Unassembled WGS sequence"/>
</dbReference>
<keyword evidence="3" id="KW-1185">Reference proteome</keyword>